<comment type="caution">
    <text evidence="2">The sequence shown here is derived from an EMBL/GenBank/DDBJ whole genome shotgun (WGS) entry which is preliminary data.</text>
</comment>
<sequence length="290" mass="28098">MSFLNVATDGLSAAARSLKKVGAALNSANKAAEAPTVGITAPAADQVSAAVIAVFGKHASEFQILGAQTVAFNEQFVGALNKGAAAYRRAEVANAQQVSAEAAEASAMALGHPLVDPAGAAAPKPPTIDAPLAGAAVEVGDTVSVSVPLFSGGAATGELWLTGTVTPTGGILVNSATSLTAPPIMYGVGLINPLGTALAAAQGSGVAYPGTFGGSAFAQALGSLLRAPGTAVGAVALGHGPLAWLLPPAADVVDGLPATGVAPGLRGGFGPLRPAAVAWTTSGRPQTQSV</sequence>
<dbReference type="AlphaFoldDB" id="A0A1T3WF54"/>
<evidence type="ECO:0000259" key="1">
    <source>
        <dbReference type="Pfam" id="PF00934"/>
    </source>
</evidence>
<name>A0A1T3WF54_MYCIE</name>
<dbReference type="InterPro" id="IPR038332">
    <property type="entry name" value="PPE_sf"/>
</dbReference>
<dbReference type="EMBL" id="MVHT01000018">
    <property type="protein sequence ID" value="ORB07707.1"/>
    <property type="molecule type" value="Genomic_DNA"/>
</dbReference>
<dbReference type="Pfam" id="PF00934">
    <property type="entry name" value="PE"/>
    <property type="match status" value="1"/>
</dbReference>
<keyword evidence="3" id="KW-1185">Reference proteome</keyword>
<gene>
    <name evidence="2" type="ORF">BST27_09080</name>
</gene>
<dbReference type="Proteomes" id="UP000192739">
    <property type="component" value="Unassembled WGS sequence"/>
</dbReference>
<evidence type="ECO:0000313" key="2">
    <source>
        <dbReference type="EMBL" id="ORB07707.1"/>
    </source>
</evidence>
<accession>A0A1T3WF54</accession>
<reference evidence="2 3" key="1">
    <citation type="submission" date="2017-02" db="EMBL/GenBank/DDBJ databases">
        <title>The new phylogeny of genus Mycobacterium.</title>
        <authorList>
            <person name="Tortoli E."/>
            <person name="Trovato A."/>
            <person name="Cirillo D.M."/>
        </authorList>
    </citation>
    <scope>NUCLEOTIDE SEQUENCE [LARGE SCALE GENOMIC DNA]</scope>
    <source>
        <strain evidence="2 3">DSM 44049</strain>
    </source>
</reference>
<dbReference type="RefSeq" id="WP_232007113.1">
    <property type="nucleotide sequence ID" value="NZ_CBCRZH010000001.1"/>
</dbReference>
<evidence type="ECO:0000313" key="3">
    <source>
        <dbReference type="Proteomes" id="UP000192739"/>
    </source>
</evidence>
<dbReference type="SUPFAM" id="SSF140459">
    <property type="entry name" value="PE/PPE dimer-like"/>
    <property type="match status" value="1"/>
</dbReference>
<organism evidence="2 3">
    <name type="scientific">Mycobacterium intermedium</name>
    <dbReference type="NCBI Taxonomy" id="28445"/>
    <lineage>
        <taxon>Bacteria</taxon>
        <taxon>Bacillati</taxon>
        <taxon>Actinomycetota</taxon>
        <taxon>Actinomycetes</taxon>
        <taxon>Mycobacteriales</taxon>
        <taxon>Mycobacteriaceae</taxon>
        <taxon>Mycobacterium</taxon>
        <taxon>Mycobacterium simiae complex</taxon>
    </lineage>
</organism>
<feature type="domain" description="PE" evidence="1">
    <location>
        <begin position="4"/>
        <end position="94"/>
    </location>
</feature>
<dbReference type="Gene3D" id="1.10.287.850">
    <property type="entry name" value="HP0062-like domain"/>
    <property type="match status" value="1"/>
</dbReference>
<dbReference type="InterPro" id="IPR000084">
    <property type="entry name" value="PE-PGRS_N"/>
</dbReference>
<proteinExistence type="predicted"/>
<protein>
    <recommendedName>
        <fullName evidence="1">PE domain-containing protein</fullName>
    </recommendedName>
</protein>